<feature type="non-terminal residue" evidence="1">
    <location>
        <position position="178"/>
    </location>
</feature>
<name>A0ACA9S1U4_9GLOM</name>
<proteinExistence type="predicted"/>
<feature type="non-terminal residue" evidence="1">
    <location>
        <position position="1"/>
    </location>
</feature>
<evidence type="ECO:0000313" key="2">
    <source>
        <dbReference type="Proteomes" id="UP000789920"/>
    </source>
</evidence>
<organism evidence="1 2">
    <name type="scientific">Racocetra persica</name>
    <dbReference type="NCBI Taxonomy" id="160502"/>
    <lineage>
        <taxon>Eukaryota</taxon>
        <taxon>Fungi</taxon>
        <taxon>Fungi incertae sedis</taxon>
        <taxon>Mucoromycota</taxon>
        <taxon>Glomeromycotina</taxon>
        <taxon>Glomeromycetes</taxon>
        <taxon>Diversisporales</taxon>
        <taxon>Gigasporaceae</taxon>
        <taxon>Racocetra</taxon>
    </lineage>
</organism>
<dbReference type="Proteomes" id="UP000789920">
    <property type="component" value="Unassembled WGS sequence"/>
</dbReference>
<comment type="caution">
    <text evidence="1">The sequence shown here is derived from an EMBL/GenBank/DDBJ whole genome shotgun (WGS) entry which is preliminary data.</text>
</comment>
<dbReference type="EMBL" id="CAJVQC010083106">
    <property type="protein sequence ID" value="CAG8820060.1"/>
    <property type="molecule type" value="Genomic_DNA"/>
</dbReference>
<protein>
    <submittedName>
        <fullName evidence="1">27555_t:CDS:1</fullName>
    </submittedName>
</protein>
<gene>
    <name evidence="1" type="ORF">RPERSI_LOCUS25275</name>
</gene>
<accession>A0ACA9S1U4</accession>
<evidence type="ECO:0000313" key="1">
    <source>
        <dbReference type="EMBL" id="CAG8820060.1"/>
    </source>
</evidence>
<reference evidence="1" key="1">
    <citation type="submission" date="2021-06" db="EMBL/GenBank/DDBJ databases">
        <authorList>
            <person name="Kallberg Y."/>
            <person name="Tangrot J."/>
            <person name="Rosling A."/>
        </authorList>
    </citation>
    <scope>NUCLEOTIDE SEQUENCE</scope>
    <source>
        <strain evidence="1">MA461A</strain>
    </source>
</reference>
<keyword evidence="2" id="KW-1185">Reference proteome</keyword>
<sequence>PSKDNKDVYMSHKQKYGIHLQGVVDHQGFFISYEIGWPASVHDAKVFSNSDIFKNYKNYFKDEDYLIADSTYPLFPWTRVIVEQAFGHLKAQFSFLKEMRIRDTKKATDIIDITLILHNFIEKHNDIWENNNLNNDEIELEPNEDNELIEQVVEDNKTNRTEREFAKIKQQNLLEIIL</sequence>